<protein>
    <recommendedName>
        <fullName evidence="4">Transposase</fullName>
    </recommendedName>
</protein>
<reference evidence="2 3" key="1">
    <citation type="submission" date="2019-05" db="EMBL/GenBank/DDBJ databases">
        <authorList>
            <person name="Lee S.D."/>
        </authorList>
    </citation>
    <scope>NUCLEOTIDE SEQUENCE [LARGE SCALE GENOMIC DNA]</scope>
    <source>
        <strain evidence="2 3">C5-26</strain>
    </source>
</reference>
<keyword evidence="1" id="KW-0175">Coiled coil</keyword>
<proteinExistence type="predicted"/>
<evidence type="ECO:0000256" key="1">
    <source>
        <dbReference type="SAM" id="Coils"/>
    </source>
</evidence>
<dbReference type="Pfam" id="PF21804">
    <property type="entry name" value="Transposase_29"/>
    <property type="match status" value="1"/>
</dbReference>
<reference evidence="2 3" key="2">
    <citation type="submission" date="2019-08" db="EMBL/GenBank/DDBJ databases">
        <title>Jejuicoccus antrihumi gen. nov., sp. nov., a new member of the family Dermacoccaceae isolated from a cave.</title>
        <authorList>
            <person name="Schumann P."/>
            <person name="Kim I.S."/>
        </authorList>
    </citation>
    <scope>NUCLEOTIDE SEQUENCE [LARGE SCALE GENOMIC DNA]</scope>
    <source>
        <strain evidence="2 3">C5-26</strain>
    </source>
</reference>
<dbReference type="OrthoDB" id="4973253at2"/>
<dbReference type="Proteomes" id="UP000320244">
    <property type="component" value="Unassembled WGS sequence"/>
</dbReference>
<organism evidence="2 3">
    <name type="scientific">Leekyejoonella antrihumi</name>
    <dbReference type="NCBI Taxonomy" id="1660198"/>
    <lineage>
        <taxon>Bacteria</taxon>
        <taxon>Bacillati</taxon>
        <taxon>Actinomycetota</taxon>
        <taxon>Actinomycetes</taxon>
        <taxon>Micrococcales</taxon>
        <taxon>Dermacoccaceae</taxon>
        <taxon>Leekyejoonella</taxon>
    </lineage>
</organism>
<accession>A0A563DQM4</accession>
<keyword evidence="3" id="KW-1185">Reference proteome</keyword>
<dbReference type="InterPro" id="IPR049343">
    <property type="entry name" value="Transposase_29"/>
</dbReference>
<feature type="coiled-coil region" evidence="1">
    <location>
        <begin position="291"/>
        <end position="318"/>
    </location>
</feature>
<evidence type="ECO:0000313" key="3">
    <source>
        <dbReference type="Proteomes" id="UP000320244"/>
    </source>
</evidence>
<sequence length="473" mass="51289">MLTATTLGFALGVGTVEGFKHLRRTDAGAAVGLNMIPELATLRARLAALADGTDPLGLQRAFAAGMLAVDPAGDPVYFVDDHFVAYAGAAPVAKGWNTKRRHAQSGRDDTLLVDARGRAVVFSSGEPTGLSTTLPGVLDQLRAVIGPDAPILLGFDRGGAYPVTFTACRDAGADWVTYRRKPLADSTAPPKRSWTVRDRKRVTMMLADETVHLKGYGDARQLTLFEHHQPVLQVLTSETNATGADLVCWLRSRWRIENMFKYASAHNGIDALACYDMTISADDRKMANPARAAARKTVKAAEGELAAAERALPQLLNDDALTLAQKNATLPDAHARIRDATDAVAAAKAELKPLPAKVLATDLNPDAQRARPHLARRGLQMVLRLLAFNVEAWLADHLNAYLTDPDEYRAIIRNLFHHGGQVDYTHTAITVTLDRLDSPRVARALGLLCDELNQAPTRMPGDHRPITYQLADA</sequence>
<gene>
    <name evidence="2" type="ORF">FGL98_24135</name>
</gene>
<dbReference type="AlphaFoldDB" id="A0A563DQM4"/>
<comment type="caution">
    <text evidence="2">The sequence shown here is derived from an EMBL/GenBank/DDBJ whole genome shotgun (WGS) entry which is preliminary data.</text>
</comment>
<evidence type="ECO:0000313" key="2">
    <source>
        <dbReference type="EMBL" id="TWP32469.1"/>
    </source>
</evidence>
<dbReference type="RefSeq" id="WP_146321316.1">
    <property type="nucleotide sequence ID" value="NZ_VCQV01000073.1"/>
</dbReference>
<evidence type="ECO:0008006" key="4">
    <source>
        <dbReference type="Google" id="ProtNLM"/>
    </source>
</evidence>
<name>A0A563DQM4_9MICO</name>
<dbReference type="EMBL" id="VCQV01000073">
    <property type="protein sequence ID" value="TWP32469.1"/>
    <property type="molecule type" value="Genomic_DNA"/>
</dbReference>